<feature type="compositionally biased region" description="Polar residues" evidence="1">
    <location>
        <begin position="255"/>
        <end position="264"/>
    </location>
</feature>
<evidence type="ECO:0000256" key="1">
    <source>
        <dbReference type="SAM" id="MobiDB-lite"/>
    </source>
</evidence>
<feature type="region of interest" description="Disordered" evidence="1">
    <location>
        <begin position="400"/>
        <end position="437"/>
    </location>
</feature>
<proteinExistence type="predicted"/>
<feature type="region of interest" description="Disordered" evidence="1">
    <location>
        <begin position="299"/>
        <end position="326"/>
    </location>
</feature>
<feature type="compositionally biased region" description="Low complexity" evidence="1">
    <location>
        <begin position="78"/>
        <end position="87"/>
    </location>
</feature>
<organism evidence="2">
    <name type="scientific">Chromera velia CCMP2878</name>
    <dbReference type="NCBI Taxonomy" id="1169474"/>
    <lineage>
        <taxon>Eukaryota</taxon>
        <taxon>Sar</taxon>
        <taxon>Alveolata</taxon>
        <taxon>Colpodellida</taxon>
        <taxon>Chromeraceae</taxon>
        <taxon>Chromera</taxon>
    </lineage>
</organism>
<feature type="region of interest" description="Disordered" evidence="1">
    <location>
        <begin position="1"/>
        <end position="32"/>
    </location>
</feature>
<feature type="compositionally biased region" description="Low complexity" evidence="1">
    <location>
        <begin position="301"/>
        <end position="326"/>
    </location>
</feature>
<reference evidence="2" key="1">
    <citation type="submission" date="2014-11" db="EMBL/GenBank/DDBJ databases">
        <authorList>
            <person name="Otto D Thomas"/>
            <person name="Naeem Raeece"/>
        </authorList>
    </citation>
    <scope>NUCLEOTIDE SEQUENCE</scope>
</reference>
<name>A0A0G4G7F5_9ALVE</name>
<protein>
    <submittedName>
        <fullName evidence="2">Uncharacterized protein</fullName>
    </submittedName>
</protein>
<feature type="compositionally biased region" description="Polar residues" evidence="1">
    <location>
        <begin position="410"/>
        <end position="426"/>
    </location>
</feature>
<sequence>MLHISGVKVPTFHQPQVRHQEKEKERDQHCTSSMTTLAVPEGQLVDPNLEEVSVSPSSFHIKDQRSRPGSPYKAPPGSSQFSIQQQHAQQPLYAYPVDGAGKGVLVHQMDNPPVGSAYQSTRASAGEDQLALQLRDKEWGTKGAQPMEEDLLKQIVEIAGSNRKDIEELKAGIRKLAEEILAALLALQEEMWKDGRNDEAMLVNVRVQKVRDILAALPFPSGGAVSYHLYSRSVPIRFLQAGYYTTRTVAVPPSHRTQQQQGGASQREGGVMLSSPTWTSLVSPMPMHMHMMPLQTQTEASPKVDPSVSPVSMTARSAPSSPSAAAPPLYRHTFNVYMPHSARAAIIPPSATQPQLTTSPAPPQRPHSTFNGFLHGLIPYVLNGPFGPQVIWLRPGQPVPKGAQGPAHPSSFTVNTQPAGAQTTRPESARTKHAKRHRRLSFVEAVQEHHRRMSAAMLGKAYSRNWSDTDAYDLAADHAMSLEYEEEDEHGIRRRRHRPPSLMKKQLQLPTFHEPHLMTADMRERLPRGQRRRGGFDLYHKGKIRLPAWHNKREDYQ</sequence>
<dbReference type="VEuPathDB" id="CryptoDB:Cvel_4258"/>
<feature type="region of interest" description="Disordered" evidence="1">
    <location>
        <begin position="252"/>
        <end position="271"/>
    </location>
</feature>
<feature type="compositionally biased region" description="Basic and acidic residues" evidence="1">
    <location>
        <begin position="18"/>
        <end position="29"/>
    </location>
</feature>
<accession>A0A0G4G7F5</accession>
<gene>
    <name evidence="2" type="ORF">Cvel_4258</name>
</gene>
<dbReference type="EMBL" id="CDMZ01000937">
    <property type="protein sequence ID" value="CEM24284.1"/>
    <property type="molecule type" value="Genomic_DNA"/>
</dbReference>
<feature type="region of interest" description="Disordered" evidence="1">
    <location>
        <begin position="51"/>
        <end position="87"/>
    </location>
</feature>
<evidence type="ECO:0000313" key="2">
    <source>
        <dbReference type="EMBL" id="CEM24284.1"/>
    </source>
</evidence>
<dbReference type="AlphaFoldDB" id="A0A0G4G7F5"/>